<reference evidence="2" key="1">
    <citation type="submission" date="2025-08" db="UniProtKB">
        <authorList>
            <consortium name="Ensembl"/>
        </authorList>
    </citation>
    <scope>IDENTIFICATION</scope>
</reference>
<evidence type="ECO:0000313" key="3">
    <source>
        <dbReference type="Proteomes" id="UP000261560"/>
    </source>
</evidence>
<organism evidence="2 3">
    <name type="scientific">Oryzias melastigma</name>
    <name type="common">Marine medaka</name>
    <dbReference type="NCBI Taxonomy" id="30732"/>
    <lineage>
        <taxon>Eukaryota</taxon>
        <taxon>Metazoa</taxon>
        <taxon>Chordata</taxon>
        <taxon>Craniata</taxon>
        <taxon>Vertebrata</taxon>
        <taxon>Euteleostomi</taxon>
        <taxon>Actinopterygii</taxon>
        <taxon>Neopterygii</taxon>
        <taxon>Teleostei</taxon>
        <taxon>Neoteleostei</taxon>
        <taxon>Acanthomorphata</taxon>
        <taxon>Ovalentaria</taxon>
        <taxon>Atherinomorphae</taxon>
        <taxon>Beloniformes</taxon>
        <taxon>Adrianichthyidae</taxon>
        <taxon>Oryziinae</taxon>
        <taxon>Oryzias</taxon>
    </lineage>
</organism>
<protein>
    <recommendedName>
        <fullName evidence="1">DUF4939 domain-containing protein</fullName>
    </recommendedName>
</protein>
<proteinExistence type="predicted"/>
<keyword evidence="3" id="KW-1185">Reference proteome</keyword>
<reference evidence="2" key="2">
    <citation type="submission" date="2025-09" db="UniProtKB">
        <authorList>
            <consortium name="Ensembl"/>
        </authorList>
    </citation>
    <scope>IDENTIFICATION</scope>
</reference>
<dbReference type="Proteomes" id="UP000261560">
    <property type="component" value="Unplaced"/>
</dbReference>
<dbReference type="Ensembl" id="ENSOMET00000001846.1">
    <property type="protein sequence ID" value="ENSOMEP00000008799.1"/>
    <property type="gene ID" value="ENSOMEG00000009978.1"/>
</dbReference>
<dbReference type="InterPro" id="IPR032549">
    <property type="entry name" value="DUF4939"/>
</dbReference>
<dbReference type="PaxDb" id="30732-ENSOMEP00000008799"/>
<name>A0A3B3BTV8_ORYME</name>
<evidence type="ECO:0000313" key="2">
    <source>
        <dbReference type="Ensembl" id="ENSOMEP00000008799.1"/>
    </source>
</evidence>
<evidence type="ECO:0000259" key="1">
    <source>
        <dbReference type="Pfam" id="PF16297"/>
    </source>
</evidence>
<sequence length="123" mass="13922">AREFITRIASPSAPENVRLQPEPFSGDVEACGGFLLQCQLISQQAPRHYQTDHSKITLIINSLCSKALQWAQAFLTANPINNLSYDRFLSEFRGWINPEEMLFMSVEDLEDTSRLTVVSPIHI</sequence>
<dbReference type="AlphaFoldDB" id="A0A3B3BTV8"/>
<accession>A0A3B3BTV8</accession>
<feature type="domain" description="DUF4939" evidence="1">
    <location>
        <begin position="20"/>
        <end position="93"/>
    </location>
</feature>
<dbReference type="Pfam" id="PF16297">
    <property type="entry name" value="DUF4939"/>
    <property type="match status" value="1"/>
</dbReference>
<dbReference type="GeneTree" id="ENSGT01030000235109"/>
<dbReference type="OMA" id="WINPEEM"/>